<evidence type="ECO:0000313" key="2">
    <source>
        <dbReference type="EMBL" id="OCT97363.1"/>
    </source>
</evidence>
<dbReference type="EMBL" id="CM004467">
    <property type="protein sequence ID" value="OCT97363.1"/>
    <property type="molecule type" value="Genomic_DNA"/>
</dbReference>
<name>A0A974DSZ2_XENLA</name>
<evidence type="ECO:0000313" key="3">
    <source>
        <dbReference type="Proteomes" id="UP000694892"/>
    </source>
</evidence>
<sequence length="186" mass="21236">MSSKFMGKTYEKQCKKNTKQLVPNAPISCQSQRMFSQDLIAEQEHTSIASEVARLLNPVIEQSIDKAIGKLQLEISKISQQLGSHDKKFSELKSTVSSIYDDSFRAQRKIESLEKHTQELLLKVDDLENRSRHPTFSRDLKQRSRSRSPISHKERSPLISSEEDTMLELNFLVLVNGSISPDNFSI</sequence>
<evidence type="ECO:0000256" key="1">
    <source>
        <dbReference type="SAM" id="MobiDB-lite"/>
    </source>
</evidence>
<dbReference type="AlphaFoldDB" id="A0A974DSZ2"/>
<accession>A0A974DSZ2</accession>
<organism evidence="2 3">
    <name type="scientific">Xenopus laevis</name>
    <name type="common">African clawed frog</name>
    <dbReference type="NCBI Taxonomy" id="8355"/>
    <lineage>
        <taxon>Eukaryota</taxon>
        <taxon>Metazoa</taxon>
        <taxon>Chordata</taxon>
        <taxon>Craniata</taxon>
        <taxon>Vertebrata</taxon>
        <taxon>Euteleostomi</taxon>
        <taxon>Amphibia</taxon>
        <taxon>Batrachia</taxon>
        <taxon>Anura</taxon>
        <taxon>Pipoidea</taxon>
        <taxon>Pipidae</taxon>
        <taxon>Xenopodinae</taxon>
        <taxon>Xenopus</taxon>
        <taxon>Xenopus</taxon>
    </lineage>
</organism>
<protein>
    <submittedName>
        <fullName evidence="2">Uncharacterized protein</fullName>
    </submittedName>
</protein>
<reference evidence="3" key="1">
    <citation type="journal article" date="2016" name="Nature">
        <title>Genome evolution in the allotetraploid frog Xenopus laevis.</title>
        <authorList>
            <person name="Session A.M."/>
            <person name="Uno Y."/>
            <person name="Kwon T."/>
            <person name="Chapman J.A."/>
            <person name="Toyoda A."/>
            <person name="Takahashi S."/>
            <person name="Fukui A."/>
            <person name="Hikosaka A."/>
            <person name="Suzuki A."/>
            <person name="Kondo M."/>
            <person name="van Heeringen S.J."/>
            <person name="Quigley I."/>
            <person name="Heinz S."/>
            <person name="Ogino H."/>
            <person name="Ochi H."/>
            <person name="Hellsten U."/>
            <person name="Lyons J.B."/>
            <person name="Simakov O."/>
            <person name="Putnam N."/>
            <person name="Stites J."/>
            <person name="Kuroki Y."/>
            <person name="Tanaka T."/>
            <person name="Michiue T."/>
            <person name="Watanabe M."/>
            <person name="Bogdanovic O."/>
            <person name="Lister R."/>
            <person name="Georgiou G."/>
            <person name="Paranjpe S.S."/>
            <person name="van Kruijsbergen I."/>
            <person name="Shu S."/>
            <person name="Carlson J."/>
            <person name="Kinoshita T."/>
            <person name="Ohta Y."/>
            <person name="Mawaribuchi S."/>
            <person name="Jenkins J."/>
            <person name="Grimwood J."/>
            <person name="Schmutz J."/>
            <person name="Mitros T."/>
            <person name="Mozaffari S.V."/>
            <person name="Suzuki Y."/>
            <person name="Haramoto Y."/>
            <person name="Yamamoto T.S."/>
            <person name="Takagi C."/>
            <person name="Heald R."/>
            <person name="Miller K."/>
            <person name="Haudenschild C."/>
            <person name="Kitzman J."/>
            <person name="Nakayama T."/>
            <person name="Izutsu Y."/>
            <person name="Robert J."/>
            <person name="Fortriede J."/>
            <person name="Burns K."/>
            <person name="Lotay V."/>
            <person name="Karimi K."/>
            <person name="Yasuoka Y."/>
            <person name="Dichmann D.S."/>
            <person name="Flajnik M.F."/>
            <person name="Houston D.W."/>
            <person name="Shendure J."/>
            <person name="DuPasquier L."/>
            <person name="Vize P.D."/>
            <person name="Zorn A.M."/>
            <person name="Ito M."/>
            <person name="Marcotte E.M."/>
            <person name="Wallingford J.B."/>
            <person name="Ito Y."/>
            <person name="Asashima M."/>
            <person name="Ueno N."/>
            <person name="Matsuda Y."/>
            <person name="Veenstra G.J."/>
            <person name="Fujiyama A."/>
            <person name="Harland R.M."/>
            <person name="Taira M."/>
            <person name="Rokhsar D.S."/>
        </authorList>
    </citation>
    <scope>NUCLEOTIDE SEQUENCE [LARGE SCALE GENOMIC DNA]</scope>
    <source>
        <strain evidence="3">J</strain>
    </source>
</reference>
<feature type="compositionally biased region" description="Basic and acidic residues" evidence="1">
    <location>
        <begin position="133"/>
        <end position="142"/>
    </location>
</feature>
<dbReference type="Proteomes" id="UP000694892">
    <property type="component" value="Chromosome 1S"/>
</dbReference>
<feature type="region of interest" description="Disordered" evidence="1">
    <location>
        <begin position="133"/>
        <end position="159"/>
    </location>
</feature>
<proteinExistence type="predicted"/>
<gene>
    <name evidence="2" type="ORF">XELAEV_18009583mg</name>
</gene>